<evidence type="ECO:0000313" key="1">
    <source>
        <dbReference type="EMBL" id="CPV66536.1"/>
    </source>
</evidence>
<name>A0A0U0ZSX7_9MYCO</name>
<proteinExistence type="predicted"/>
<organism evidence="1 2">
    <name type="scientific">Mycobacteroides abscessus</name>
    <dbReference type="NCBI Taxonomy" id="36809"/>
    <lineage>
        <taxon>Bacteria</taxon>
        <taxon>Bacillati</taxon>
        <taxon>Actinomycetota</taxon>
        <taxon>Actinomycetes</taxon>
        <taxon>Mycobacteriales</taxon>
        <taxon>Mycobacteriaceae</taxon>
        <taxon>Mycobacteroides</taxon>
    </lineage>
</organism>
<dbReference type="EMBL" id="CSWP01000009">
    <property type="protein sequence ID" value="CPV66536.1"/>
    <property type="molecule type" value="Genomic_DNA"/>
</dbReference>
<dbReference type="AlphaFoldDB" id="A0A0U0ZSX7"/>
<accession>A0A0U0ZSX7</accession>
<sequence length="262" mass="27413">MFEDYRKAPLWVPLAVTAAVGALAVGVGLGAGPDQLPTSALAAPTARVLTLSEAAGVQHLLDQQHRTAVTEVFSFTARGQSVAAKLSITADRTSGYGTVGVGLADGQALLDHGNLYVRADQQFWQALGVDDAELGTHGWVRTPPEFFDRQLFAAPVWTAALTPGPDARIRGALYTVRAGWAHINGISGSTPGDLPDGATLMPQGRRVWIDHWAVGGSEGDVVPEDPGAVGAAAAELARQLPATVRLTRNPSGAWSLASVNRR</sequence>
<dbReference type="Proteomes" id="UP000045782">
    <property type="component" value="Unassembled WGS sequence"/>
</dbReference>
<gene>
    <name evidence="1" type="ORF">ERS075579_04025</name>
</gene>
<dbReference type="RefSeq" id="WP_131724587.1">
    <property type="nucleotide sequence ID" value="NZ_CSWP01000009.1"/>
</dbReference>
<protein>
    <submittedName>
        <fullName evidence="1">Uncharacterized protein</fullName>
    </submittedName>
</protein>
<evidence type="ECO:0000313" key="2">
    <source>
        <dbReference type="Proteomes" id="UP000045782"/>
    </source>
</evidence>
<reference evidence="1 2" key="1">
    <citation type="submission" date="2015-03" db="EMBL/GenBank/DDBJ databases">
        <authorList>
            <person name="Murphy D."/>
        </authorList>
    </citation>
    <scope>NUCLEOTIDE SEQUENCE [LARGE SCALE GENOMIC DNA]</scope>
    <source>
        <strain evidence="1 2">PAP088</strain>
    </source>
</reference>